<organism evidence="6 7">
    <name type="scientific">Wickerhamomyces mucosus</name>
    <dbReference type="NCBI Taxonomy" id="1378264"/>
    <lineage>
        <taxon>Eukaryota</taxon>
        <taxon>Fungi</taxon>
        <taxon>Dikarya</taxon>
        <taxon>Ascomycota</taxon>
        <taxon>Saccharomycotina</taxon>
        <taxon>Saccharomycetes</taxon>
        <taxon>Phaffomycetales</taxon>
        <taxon>Wickerhamomycetaceae</taxon>
        <taxon>Wickerhamomyces</taxon>
    </lineage>
</organism>
<dbReference type="AlphaFoldDB" id="A0A9P8PIF6"/>
<dbReference type="SMART" id="SM00401">
    <property type="entry name" value="ZnF_GATA"/>
    <property type="match status" value="1"/>
</dbReference>
<dbReference type="GO" id="GO:0006355">
    <property type="term" value="P:regulation of DNA-templated transcription"/>
    <property type="evidence" value="ECO:0007669"/>
    <property type="project" value="InterPro"/>
</dbReference>
<dbReference type="PANTHER" id="PTHR45658">
    <property type="entry name" value="GATA TRANSCRIPTION FACTOR"/>
    <property type="match status" value="1"/>
</dbReference>
<dbReference type="GO" id="GO:0008270">
    <property type="term" value="F:zinc ion binding"/>
    <property type="evidence" value="ECO:0007669"/>
    <property type="project" value="UniProtKB-KW"/>
</dbReference>
<gene>
    <name evidence="6" type="ORF">WICMUC_004098</name>
</gene>
<evidence type="ECO:0000256" key="4">
    <source>
        <dbReference type="PROSITE-ProRule" id="PRU00094"/>
    </source>
</evidence>
<dbReference type="Gene3D" id="3.30.50.10">
    <property type="entry name" value="Erythroid Transcription Factor GATA-1, subunit A"/>
    <property type="match status" value="1"/>
</dbReference>
<keyword evidence="7" id="KW-1185">Reference proteome</keyword>
<dbReference type="PROSITE" id="PS00344">
    <property type="entry name" value="GATA_ZN_FINGER_1"/>
    <property type="match status" value="1"/>
</dbReference>
<evidence type="ECO:0000256" key="2">
    <source>
        <dbReference type="ARBA" id="ARBA00022771"/>
    </source>
</evidence>
<sequence>MHSGLPSFKDLIKDISHAGVCDQQIQSIPDKLSRLHKHLDLLKHSDNGTLQNEQSKTMLVHIMSLFENYDSIGPIIKCIRENISPQRRNTYIPTDCFLQAKKSIDTFKISIDQLISFKAEEHITEIWNKNHKNYFTELKERKLSIANRGTKRNLTKRQKNTKRSVKIELNDLCDQCGATDTPEWRKGPKGPRTLCNACGLFYGKLLNKYKQEYQAVEVMKKRKRSGKCLDRRVPIDV</sequence>
<dbReference type="OrthoDB" id="2162994at2759"/>
<keyword evidence="2 4" id="KW-0863">Zinc-finger</keyword>
<evidence type="ECO:0000313" key="6">
    <source>
        <dbReference type="EMBL" id="KAH3672692.1"/>
    </source>
</evidence>
<evidence type="ECO:0000259" key="5">
    <source>
        <dbReference type="PROSITE" id="PS50114"/>
    </source>
</evidence>
<reference evidence="6" key="2">
    <citation type="submission" date="2021-01" db="EMBL/GenBank/DDBJ databases">
        <authorList>
            <person name="Schikora-Tamarit M.A."/>
        </authorList>
    </citation>
    <scope>NUCLEOTIDE SEQUENCE</scope>
    <source>
        <strain evidence="6">CBS6341</strain>
    </source>
</reference>
<dbReference type="EMBL" id="JAEUBF010001113">
    <property type="protein sequence ID" value="KAH3672692.1"/>
    <property type="molecule type" value="Genomic_DNA"/>
</dbReference>
<comment type="caution">
    <text evidence="6">The sequence shown here is derived from an EMBL/GenBank/DDBJ whole genome shotgun (WGS) entry which is preliminary data.</text>
</comment>
<evidence type="ECO:0000313" key="7">
    <source>
        <dbReference type="Proteomes" id="UP000769528"/>
    </source>
</evidence>
<feature type="domain" description="GATA-type" evidence="5">
    <location>
        <begin position="173"/>
        <end position="202"/>
    </location>
</feature>
<dbReference type="GO" id="GO:0043565">
    <property type="term" value="F:sequence-specific DNA binding"/>
    <property type="evidence" value="ECO:0007669"/>
    <property type="project" value="InterPro"/>
</dbReference>
<protein>
    <recommendedName>
        <fullName evidence="5">GATA-type domain-containing protein</fullName>
    </recommendedName>
</protein>
<dbReference type="PROSITE" id="PS50114">
    <property type="entry name" value="GATA_ZN_FINGER_2"/>
    <property type="match status" value="1"/>
</dbReference>
<dbReference type="CDD" id="cd00202">
    <property type="entry name" value="ZnF_GATA"/>
    <property type="match status" value="1"/>
</dbReference>
<dbReference type="InterPro" id="IPR013088">
    <property type="entry name" value="Znf_NHR/GATA"/>
</dbReference>
<accession>A0A9P8PIF6</accession>
<dbReference type="Pfam" id="PF00320">
    <property type="entry name" value="GATA"/>
    <property type="match status" value="1"/>
</dbReference>
<dbReference type="InterPro" id="IPR051140">
    <property type="entry name" value="GATA_TF"/>
</dbReference>
<name>A0A9P8PIF6_9ASCO</name>
<evidence type="ECO:0000256" key="3">
    <source>
        <dbReference type="ARBA" id="ARBA00022833"/>
    </source>
</evidence>
<keyword evidence="3" id="KW-0862">Zinc</keyword>
<dbReference type="Proteomes" id="UP000769528">
    <property type="component" value="Unassembled WGS sequence"/>
</dbReference>
<dbReference type="InterPro" id="IPR000679">
    <property type="entry name" value="Znf_GATA"/>
</dbReference>
<keyword evidence="1" id="KW-0479">Metal-binding</keyword>
<evidence type="ECO:0000256" key="1">
    <source>
        <dbReference type="ARBA" id="ARBA00022723"/>
    </source>
</evidence>
<reference evidence="6" key="1">
    <citation type="journal article" date="2021" name="Open Biol.">
        <title>Shared evolutionary footprints suggest mitochondrial oxidative damage underlies multiple complex I losses in fungi.</title>
        <authorList>
            <person name="Schikora-Tamarit M.A."/>
            <person name="Marcet-Houben M."/>
            <person name="Nosek J."/>
            <person name="Gabaldon T."/>
        </authorList>
    </citation>
    <scope>NUCLEOTIDE SEQUENCE</scope>
    <source>
        <strain evidence="6">CBS6341</strain>
    </source>
</reference>
<proteinExistence type="predicted"/>
<dbReference type="SUPFAM" id="SSF57716">
    <property type="entry name" value="Glucocorticoid receptor-like (DNA-binding domain)"/>
    <property type="match status" value="1"/>
</dbReference>